<feature type="domain" description="ABC3 transporter permease C-terminal" evidence="7">
    <location>
        <begin position="164"/>
        <end position="256"/>
    </location>
</feature>
<keyword evidence="4 6" id="KW-1133">Transmembrane helix</keyword>
<dbReference type="InterPro" id="IPR003838">
    <property type="entry name" value="ABC3_permease_C"/>
</dbReference>
<accession>G6XKT8</accession>
<evidence type="ECO:0000313" key="8">
    <source>
        <dbReference type="EMBL" id="EHH67651.1"/>
    </source>
</evidence>
<feature type="transmembrane region" description="Helical" evidence="6">
    <location>
        <begin position="211"/>
        <end position="234"/>
    </location>
</feature>
<keyword evidence="5 6" id="KW-0472">Membrane</keyword>
<dbReference type="PANTHER" id="PTHR47755:SF1">
    <property type="entry name" value="CELL DIVISION PROTEIN FTSX"/>
    <property type="match status" value="1"/>
</dbReference>
<comment type="subcellular location">
    <subcellularLocation>
        <location evidence="1">Cell membrane</location>
        <topology evidence="1">Multi-pass membrane protein</topology>
    </subcellularLocation>
</comment>
<evidence type="ECO:0000256" key="6">
    <source>
        <dbReference type="SAM" id="Phobius"/>
    </source>
</evidence>
<sequence>MSGPVSPGLRSGSLPVLVALMTLLAGLALAGLNGVQTLTRGWSQAARSAATIEIPDDTPQRSERTARLVQQLRALPAVLKVQQLSPEDVRKMLAPWLGQPADTRQSLPGLTLPSVLIVAHQPGLDLGRTVHDALPEASVEEDLRWSRRLERLGASLVGCAWLSVSLIAAIAVLSIGMTVRRSVSAQRKAVEIVHSLGASDGTISGRIALRAAWLSFAGGLAGLVLLTPVITLLANTLAPFTTFTSTGTSPPLLPVTLAGCRASLNVLPQSLLHNLVALPVLGAFLAWITAQMVVLVWLRRLP</sequence>
<evidence type="ECO:0000256" key="1">
    <source>
        <dbReference type="ARBA" id="ARBA00004651"/>
    </source>
</evidence>
<comment type="caution">
    <text evidence="8">The sequence shown here is derived from an EMBL/GenBank/DDBJ whole genome shotgun (WGS) entry which is preliminary data.</text>
</comment>
<protein>
    <submittedName>
        <fullName evidence="8">Putative cell division protein FtsX</fullName>
    </submittedName>
</protein>
<organism evidence="8 9">
    <name type="scientific">Gluconobacter morbifer G707</name>
    <dbReference type="NCBI Taxonomy" id="1088869"/>
    <lineage>
        <taxon>Bacteria</taxon>
        <taxon>Pseudomonadati</taxon>
        <taxon>Pseudomonadota</taxon>
        <taxon>Alphaproteobacteria</taxon>
        <taxon>Acetobacterales</taxon>
        <taxon>Acetobacteraceae</taxon>
        <taxon>Gluconobacter</taxon>
    </lineage>
</organism>
<dbReference type="Proteomes" id="UP000004949">
    <property type="component" value="Unassembled WGS sequence"/>
</dbReference>
<dbReference type="InterPro" id="IPR004513">
    <property type="entry name" value="FtsX"/>
</dbReference>
<dbReference type="GO" id="GO:0032153">
    <property type="term" value="C:cell division site"/>
    <property type="evidence" value="ECO:0007669"/>
    <property type="project" value="TreeGrafter"/>
</dbReference>
<dbReference type="GO" id="GO:0005886">
    <property type="term" value="C:plasma membrane"/>
    <property type="evidence" value="ECO:0007669"/>
    <property type="project" value="UniProtKB-SubCell"/>
</dbReference>
<proteinExistence type="predicted"/>
<evidence type="ECO:0000313" key="9">
    <source>
        <dbReference type="Proteomes" id="UP000004949"/>
    </source>
</evidence>
<name>G6XKT8_9PROT</name>
<evidence type="ECO:0000256" key="2">
    <source>
        <dbReference type="ARBA" id="ARBA00022475"/>
    </source>
</evidence>
<dbReference type="RefSeq" id="WP_008852251.1">
    <property type="nucleotide sequence ID" value="NZ_AGQV01000007.1"/>
</dbReference>
<feature type="transmembrane region" description="Helical" evidence="6">
    <location>
        <begin position="152"/>
        <end position="179"/>
    </location>
</feature>
<dbReference type="Pfam" id="PF02687">
    <property type="entry name" value="FtsX"/>
    <property type="match status" value="1"/>
</dbReference>
<dbReference type="PANTHER" id="PTHR47755">
    <property type="entry name" value="CELL DIVISION PROTEIN FTSX"/>
    <property type="match status" value="1"/>
</dbReference>
<dbReference type="eggNOG" id="COG2177">
    <property type="taxonomic scope" value="Bacteria"/>
</dbReference>
<evidence type="ECO:0000256" key="4">
    <source>
        <dbReference type="ARBA" id="ARBA00022989"/>
    </source>
</evidence>
<keyword evidence="2" id="KW-1003">Cell membrane</keyword>
<dbReference type="AlphaFoldDB" id="G6XKT8"/>
<feature type="transmembrane region" description="Helical" evidence="6">
    <location>
        <begin position="276"/>
        <end position="298"/>
    </location>
</feature>
<evidence type="ECO:0000256" key="5">
    <source>
        <dbReference type="ARBA" id="ARBA00023136"/>
    </source>
</evidence>
<dbReference type="EMBL" id="AGQV01000007">
    <property type="protein sequence ID" value="EHH67651.1"/>
    <property type="molecule type" value="Genomic_DNA"/>
</dbReference>
<keyword evidence="9" id="KW-1185">Reference proteome</keyword>
<gene>
    <name evidence="8" type="ORF">GMO_21040</name>
</gene>
<dbReference type="PATRIC" id="fig|1088869.3.peg.2099"/>
<keyword evidence="3 6" id="KW-0812">Transmembrane</keyword>
<reference evidence="8 9" key="1">
    <citation type="submission" date="2011-10" db="EMBL/GenBank/DDBJ databases">
        <title>Genome sequence of Gluconobacter morbifer G707, isolated from Drosophila gut.</title>
        <authorList>
            <person name="Lee W.-J."/>
            <person name="Kim E.-K."/>
        </authorList>
    </citation>
    <scope>NUCLEOTIDE SEQUENCE [LARGE SCALE GENOMIC DNA]</scope>
    <source>
        <strain evidence="8 9">G707</strain>
    </source>
</reference>
<evidence type="ECO:0000256" key="3">
    <source>
        <dbReference type="ARBA" id="ARBA00022692"/>
    </source>
</evidence>
<dbReference type="STRING" id="1088869.GMO_21040"/>
<keyword evidence="8" id="KW-0132">Cell division</keyword>
<keyword evidence="8" id="KW-0131">Cell cycle</keyword>
<dbReference type="GO" id="GO:0051301">
    <property type="term" value="P:cell division"/>
    <property type="evidence" value="ECO:0007669"/>
    <property type="project" value="UniProtKB-KW"/>
</dbReference>
<dbReference type="OrthoDB" id="7283531at2"/>
<evidence type="ECO:0000259" key="7">
    <source>
        <dbReference type="Pfam" id="PF02687"/>
    </source>
</evidence>